<feature type="domain" description="SLH" evidence="3">
    <location>
        <begin position="765"/>
        <end position="818"/>
    </location>
</feature>
<dbReference type="CDD" id="cd04486">
    <property type="entry name" value="YhcR_OBF_like"/>
    <property type="match status" value="1"/>
</dbReference>
<dbReference type="GO" id="GO:0004519">
    <property type="term" value="F:endonuclease activity"/>
    <property type="evidence" value="ECO:0007669"/>
    <property type="project" value="UniProtKB-KW"/>
</dbReference>
<evidence type="ECO:0000256" key="1">
    <source>
        <dbReference type="SAM" id="MobiDB-lite"/>
    </source>
</evidence>
<keyword evidence="4" id="KW-0378">Hydrolase</keyword>
<feature type="region of interest" description="Disordered" evidence="1">
    <location>
        <begin position="485"/>
        <end position="504"/>
    </location>
</feature>
<dbReference type="InterPro" id="IPR001119">
    <property type="entry name" value="SLH_dom"/>
</dbReference>
<reference evidence="4 5" key="1">
    <citation type="submission" date="2019-03" db="EMBL/GenBank/DDBJ databases">
        <title>Diversity of the mouse oral microbiome.</title>
        <authorList>
            <person name="Joseph S."/>
            <person name="Aduse-Opoku J."/>
            <person name="Curtis M."/>
            <person name="Wade W."/>
            <person name="Hashim A."/>
        </authorList>
    </citation>
    <scope>NUCLEOTIDE SEQUENCE [LARGE SCALE GENOMIC DNA]</scope>
    <source>
        <strain evidence="5">irhom_31</strain>
    </source>
</reference>
<dbReference type="AlphaFoldDB" id="A0A4Y9F1J4"/>
<dbReference type="NCBIfam" id="NF033681">
    <property type="entry name" value="ExeM_NucH_DNase"/>
    <property type="match status" value="1"/>
</dbReference>
<evidence type="ECO:0000256" key="2">
    <source>
        <dbReference type="SAM" id="SignalP"/>
    </source>
</evidence>
<organism evidence="4 5">
    <name type="scientific">Rothia nasimurium</name>
    <dbReference type="NCBI Taxonomy" id="85336"/>
    <lineage>
        <taxon>Bacteria</taxon>
        <taxon>Bacillati</taxon>
        <taxon>Actinomycetota</taxon>
        <taxon>Actinomycetes</taxon>
        <taxon>Micrococcales</taxon>
        <taxon>Micrococcaceae</taxon>
        <taxon>Rothia</taxon>
    </lineage>
</organism>
<evidence type="ECO:0000259" key="3">
    <source>
        <dbReference type="PROSITE" id="PS51272"/>
    </source>
</evidence>
<dbReference type="Pfam" id="PF00395">
    <property type="entry name" value="SLH"/>
    <property type="match status" value="3"/>
</dbReference>
<feature type="domain" description="SLH" evidence="3">
    <location>
        <begin position="638"/>
        <end position="699"/>
    </location>
</feature>
<evidence type="ECO:0000313" key="5">
    <source>
        <dbReference type="Proteomes" id="UP000297951"/>
    </source>
</evidence>
<keyword evidence="2" id="KW-0732">Signal</keyword>
<dbReference type="RefSeq" id="WP_135013476.1">
    <property type="nucleotide sequence ID" value="NZ_JADGLK010000040.1"/>
</dbReference>
<name>A0A4Y9F1J4_9MICC</name>
<protein>
    <submittedName>
        <fullName evidence="4">ExeM/NucH family extracellular endonuclease</fullName>
    </submittedName>
</protein>
<dbReference type="InterPro" id="IPR036691">
    <property type="entry name" value="Endo/exonu/phosph_ase_sf"/>
</dbReference>
<feature type="chain" id="PRO_5021241673" evidence="2">
    <location>
        <begin position="35"/>
        <end position="818"/>
    </location>
</feature>
<gene>
    <name evidence="4" type="ORF">E4U03_09990</name>
</gene>
<dbReference type="Pfam" id="PF03372">
    <property type="entry name" value="Exo_endo_phos"/>
    <property type="match status" value="1"/>
</dbReference>
<feature type="compositionally biased region" description="Polar residues" evidence="1">
    <location>
        <begin position="490"/>
        <end position="504"/>
    </location>
</feature>
<dbReference type="CDD" id="cd10283">
    <property type="entry name" value="MnuA_DNase1-like"/>
    <property type="match status" value="1"/>
</dbReference>
<dbReference type="SUPFAM" id="SSF56219">
    <property type="entry name" value="DNase I-like"/>
    <property type="match status" value="1"/>
</dbReference>
<dbReference type="Proteomes" id="UP000297951">
    <property type="component" value="Unassembled WGS sequence"/>
</dbReference>
<dbReference type="PROSITE" id="PS51272">
    <property type="entry name" value="SLH"/>
    <property type="match status" value="3"/>
</dbReference>
<dbReference type="InterPro" id="IPR005135">
    <property type="entry name" value="Endo/exonuclease/phosphatase"/>
</dbReference>
<dbReference type="STRING" id="85336.A7979_11360"/>
<comment type="caution">
    <text evidence="4">The sequence shown here is derived from an EMBL/GenBank/DDBJ whole genome shotgun (WGS) entry which is preliminary data.</text>
</comment>
<keyword evidence="4" id="KW-0540">Nuclease</keyword>
<feature type="domain" description="SLH" evidence="3">
    <location>
        <begin position="700"/>
        <end position="763"/>
    </location>
</feature>
<dbReference type="InterPro" id="IPR047971">
    <property type="entry name" value="ExeM-like"/>
</dbReference>
<sequence>MPDFRRLSHRRSALALLASTATLTPLLTALSAQAAELTPIATIQGTGATSPLAGQSVTTRGVVTAVYAEGGLRGYFIQTEGTGAENRTPGASDGIFVYSPSTVAQVSQGDLVEVTGAVSEYNGQTQITVSRSADLTVLAVPFTPVTPVTGQLPEGEEAREALEGMLLQPTGDITVTDNYNTNRYGEVGLVNGTQALRTATDIVAPGAAALAYEVDSAAKVLLLDDGATVDYSRAGTGTPLPYVSTSNPLRVGAAVSFNNPVVLGYSFNAWRLQPTAPVNGATDPAALPASWSNTRTAAPEVASEHSISSFNVLNYFTTVGDTIAGCKFYTDREKNPITVSGSCAVRGAATLASFERQQSKIVQAINKIDTSVLSLEEIENTLATGHDNRDIALNKLVEELNKDAGYEKWATVTSPSVLPASEDVIRTAFIYQPAEVKPVGESAILDDAAFSNARQPLAQAFVPAGSAATSGDDVFVAVVNHFKSKGSGSGTDADQNDGQGSSNASRVTQAQALVNFAAAQGERHGTQNIMLLGDFNSYTQEDPMQVLYSAGYTNLGEKYDAGHTYLYGGRVGSLDHILASPALAEKVESAQVWNINSVESVALEYSRYNSNITDFYEANEFRSSDHDPLLVGMNLTPEPISFVDVTEADIFYHEIMWLAQQRITTGWADGTFRPYDHVDRGATAAFFYRLAGSPAFEAPETPSFKDVDQTHPFYKEIEWLKAEGITTGWADGTFRPFEPIKRDAMAAFFYRYAGEPHYVAPKGSQFVDVPESTVFYREIMWLRSRGITTGWGDGTFRPYEPIKRDAMSAFIYRYAHNK</sequence>
<dbReference type="Gene3D" id="3.60.10.10">
    <property type="entry name" value="Endonuclease/exonuclease/phosphatase"/>
    <property type="match status" value="1"/>
</dbReference>
<keyword evidence="4" id="KW-0255">Endonuclease</keyword>
<dbReference type="OrthoDB" id="1016457at2"/>
<proteinExistence type="predicted"/>
<dbReference type="PANTHER" id="PTHR42834">
    <property type="entry name" value="ENDONUCLEASE/EXONUCLEASE/PHOSPHATASE FAMILY PROTEIN (AFU_ORTHOLOGUE AFUA_3G09210)"/>
    <property type="match status" value="1"/>
</dbReference>
<accession>A0A4Y9F1J4</accession>
<dbReference type="PANTHER" id="PTHR42834:SF1">
    <property type="entry name" value="ENDONUCLEASE_EXONUCLEASE_PHOSPHATASE FAMILY PROTEIN (AFU_ORTHOLOGUE AFUA_3G09210)"/>
    <property type="match status" value="1"/>
</dbReference>
<evidence type="ECO:0000313" key="4">
    <source>
        <dbReference type="EMBL" id="TFU21054.1"/>
    </source>
</evidence>
<dbReference type="EMBL" id="SPQC01000040">
    <property type="protein sequence ID" value="TFU21054.1"/>
    <property type="molecule type" value="Genomic_DNA"/>
</dbReference>
<feature type="signal peptide" evidence="2">
    <location>
        <begin position="1"/>
        <end position="34"/>
    </location>
</feature>